<dbReference type="InterPro" id="IPR016181">
    <property type="entry name" value="Acyl_CoA_acyltransferase"/>
</dbReference>
<organism evidence="2 3">
    <name type="scientific">Candidatus Wallbacteria bacterium HGW-Wallbacteria-1</name>
    <dbReference type="NCBI Taxonomy" id="2013854"/>
    <lineage>
        <taxon>Bacteria</taxon>
        <taxon>Candidatus Walliibacteriota</taxon>
    </lineage>
</organism>
<evidence type="ECO:0000259" key="1">
    <source>
        <dbReference type="PROSITE" id="PS51186"/>
    </source>
</evidence>
<evidence type="ECO:0000313" key="3">
    <source>
        <dbReference type="Proteomes" id="UP000233256"/>
    </source>
</evidence>
<dbReference type="PANTHER" id="PTHR43415:SF3">
    <property type="entry name" value="GNAT-FAMILY ACETYLTRANSFERASE"/>
    <property type="match status" value="1"/>
</dbReference>
<keyword evidence="2" id="KW-0808">Transferase</keyword>
<accession>A0A2N1PJM3</accession>
<dbReference type="Proteomes" id="UP000233256">
    <property type="component" value="Unassembled WGS sequence"/>
</dbReference>
<dbReference type="EMBL" id="PGXC01000042">
    <property type="protein sequence ID" value="PKK88541.1"/>
    <property type="molecule type" value="Genomic_DNA"/>
</dbReference>
<reference evidence="2 3" key="1">
    <citation type="journal article" date="2017" name="ISME J.">
        <title>Potential for microbial H2 and metal transformations associated with novel bacteria and archaea in deep terrestrial subsurface sediments.</title>
        <authorList>
            <person name="Hernsdorf A.W."/>
            <person name="Amano Y."/>
            <person name="Miyakawa K."/>
            <person name="Ise K."/>
            <person name="Suzuki Y."/>
            <person name="Anantharaman K."/>
            <person name="Probst A."/>
            <person name="Burstein D."/>
            <person name="Thomas B.C."/>
            <person name="Banfield J.F."/>
        </authorList>
    </citation>
    <scope>NUCLEOTIDE SEQUENCE [LARGE SCALE GENOMIC DNA]</scope>
    <source>
        <strain evidence="2">HGW-Wallbacteria-1</strain>
    </source>
</reference>
<evidence type="ECO:0000313" key="2">
    <source>
        <dbReference type="EMBL" id="PKK88541.1"/>
    </source>
</evidence>
<protein>
    <submittedName>
        <fullName evidence="2">GNAT family N-acetyltransferase</fullName>
    </submittedName>
</protein>
<comment type="caution">
    <text evidence="2">The sequence shown here is derived from an EMBL/GenBank/DDBJ whole genome shotgun (WGS) entry which is preliminary data.</text>
</comment>
<proteinExistence type="predicted"/>
<dbReference type="Gene3D" id="3.40.630.30">
    <property type="match status" value="1"/>
</dbReference>
<gene>
    <name evidence="2" type="ORF">CVV64_18230</name>
</gene>
<dbReference type="GO" id="GO:0016747">
    <property type="term" value="F:acyltransferase activity, transferring groups other than amino-acyl groups"/>
    <property type="evidence" value="ECO:0007669"/>
    <property type="project" value="InterPro"/>
</dbReference>
<dbReference type="PANTHER" id="PTHR43415">
    <property type="entry name" value="SPERMIDINE N(1)-ACETYLTRANSFERASE"/>
    <property type="match status" value="1"/>
</dbReference>
<dbReference type="PROSITE" id="PS51186">
    <property type="entry name" value="GNAT"/>
    <property type="match status" value="1"/>
</dbReference>
<dbReference type="AlphaFoldDB" id="A0A2N1PJM3"/>
<dbReference type="InterPro" id="IPR000182">
    <property type="entry name" value="GNAT_dom"/>
</dbReference>
<dbReference type="Pfam" id="PF13302">
    <property type="entry name" value="Acetyltransf_3"/>
    <property type="match status" value="1"/>
</dbReference>
<dbReference type="SUPFAM" id="SSF55729">
    <property type="entry name" value="Acyl-CoA N-acyltransferases (Nat)"/>
    <property type="match status" value="1"/>
</dbReference>
<name>A0A2N1PJM3_9BACT</name>
<sequence length="178" mass="21297">MAKYLEGEKIFLRTIRPEDFEELYEIMNDCNVLRLTGSVYPNTEKKIRECIELSQNIDSRIWFVIVDKETDKIIGETGFLRIFMPWRTSDYSLEIWNKEYWGKGIGREVAGLMFDYGFNYLNFHRLAIGVVEKNQRAMRFWKSVGFIEEGRQVQGFFSEGEYSDFVMMYFLEDDYRKA</sequence>
<feature type="domain" description="N-acetyltransferase" evidence="1">
    <location>
        <begin position="10"/>
        <end position="172"/>
    </location>
</feature>